<sequence length="154" mass="17097">MTLSVHSGAANDEVLSLRDLVRHGLIGDCVPMLLPLAHEKAELIEVIRITDPARHLNSADLIGEHVAIWEGEQAQYALALINDLPGSEPYRCFLPGWGIRVHSATELLFQVAFCFRCHGARLWGPVVPVERTGIHDFDPDSAAARELLRRFRDG</sequence>
<protein>
    <submittedName>
        <fullName evidence="1">Uncharacterized protein</fullName>
    </submittedName>
</protein>
<organism evidence="1 2">
    <name type="scientific">Streptomyces orinoci</name>
    <name type="common">Streptoverticillium orinoci</name>
    <dbReference type="NCBI Taxonomy" id="67339"/>
    <lineage>
        <taxon>Bacteria</taxon>
        <taxon>Bacillati</taxon>
        <taxon>Actinomycetota</taxon>
        <taxon>Actinomycetes</taxon>
        <taxon>Kitasatosporales</taxon>
        <taxon>Streptomycetaceae</taxon>
        <taxon>Streptomyces</taxon>
    </lineage>
</organism>
<evidence type="ECO:0000313" key="2">
    <source>
        <dbReference type="Proteomes" id="UP001552594"/>
    </source>
</evidence>
<keyword evidence="2" id="KW-1185">Reference proteome</keyword>
<evidence type="ECO:0000313" key="1">
    <source>
        <dbReference type="EMBL" id="MEV5510215.1"/>
    </source>
</evidence>
<dbReference type="RefSeq" id="WP_241560998.1">
    <property type="nucleotide sequence ID" value="NZ_JBFAUK010000029.1"/>
</dbReference>
<comment type="caution">
    <text evidence="1">The sequence shown here is derived from an EMBL/GenBank/DDBJ whole genome shotgun (WGS) entry which is preliminary data.</text>
</comment>
<dbReference type="Proteomes" id="UP001552594">
    <property type="component" value="Unassembled WGS sequence"/>
</dbReference>
<dbReference type="EMBL" id="JBFAUK010000029">
    <property type="protein sequence ID" value="MEV5510215.1"/>
    <property type="molecule type" value="Genomic_DNA"/>
</dbReference>
<reference evidence="1 2" key="1">
    <citation type="submission" date="2024-06" db="EMBL/GenBank/DDBJ databases">
        <title>The Natural Products Discovery Center: Release of the First 8490 Sequenced Strains for Exploring Actinobacteria Biosynthetic Diversity.</title>
        <authorList>
            <person name="Kalkreuter E."/>
            <person name="Kautsar S.A."/>
            <person name="Yang D."/>
            <person name="Bader C.D."/>
            <person name="Teijaro C.N."/>
            <person name="Fluegel L."/>
            <person name="Davis C.M."/>
            <person name="Simpson J.R."/>
            <person name="Lauterbach L."/>
            <person name="Steele A.D."/>
            <person name="Gui C."/>
            <person name="Meng S."/>
            <person name="Li G."/>
            <person name="Viehrig K."/>
            <person name="Ye F."/>
            <person name="Su P."/>
            <person name="Kiefer A.F."/>
            <person name="Nichols A."/>
            <person name="Cepeda A.J."/>
            <person name="Yan W."/>
            <person name="Fan B."/>
            <person name="Jiang Y."/>
            <person name="Adhikari A."/>
            <person name="Zheng C.-J."/>
            <person name="Schuster L."/>
            <person name="Cowan T.M."/>
            <person name="Smanski M.J."/>
            <person name="Chevrette M.G."/>
            <person name="De Carvalho L.P.S."/>
            <person name="Shen B."/>
        </authorList>
    </citation>
    <scope>NUCLEOTIDE SEQUENCE [LARGE SCALE GENOMIC DNA]</scope>
    <source>
        <strain evidence="1 2">NPDC052347</strain>
    </source>
</reference>
<accession>A0ABV3K4Y2</accession>
<proteinExistence type="predicted"/>
<gene>
    <name evidence="1" type="ORF">AB0L16_27960</name>
</gene>
<name>A0ABV3K4Y2_STRON</name>